<proteinExistence type="predicted"/>
<accession>A0A147F4J0</accession>
<comment type="caution">
    <text evidence="1">The sequence shown here is derived from an EMBL/GenBank/DDBJ whole genome shotgun (WGS) entry which is preliminary data.</text>
</comment>
<dbReference type="AlphaFoldDB" id="A0A147F4J0"/>
<dbReference type="Proteomes" id="UP000072189">
    <property type="component" value="Unassembled WGS sequence"/>
</dbReference>
<gene>
    <name evidence="1" type="ORF">RSA3_14050</name>
</gene>
<sequence length="100" mass="10976">MAKLSADEMNAVLTRLLIDAVDQITDEAGSFRQEESTVYLWDRAREALEVPFATAENVVAGLARMSGAILVELCKVSGIDPKTFVVGYAEEVERLTREQG</sequence>
<evidence type="ECO:0000313" key="1">
    <source>
        <dbReference type="EMBL" id="KTS09022.1"/>
    </source>
</evidence>
<reference evidence="1 2" key="1">
    <citation type="journal article" date="2016" name="Front. Microbiol.">
        <title>Genomic Resource of Rice Seed Associated Bacteria.</title>
        <authorList>
            <person name="Midha S."/>
            <person name="Bansal K."/>
            <person name="Sharma S."/>
            <person name="Kumar N."/>
            <person name="Patil P.P."/>
            <person name="Chaudhry V."/>
            <person name="Patil P.B."/>
        </authorList>
    </citation>
    <scope>NUCLEOTIDE SEQUENCE [LARGE SCALE GENOMIC DNA]</scope>
    <source>
        <strain evidence="1 2">RSA3</strain>
    </source>
</reference>
<organism evidence="1 2">
    <name type="scientific">Microbacterium testaceum</name>
    <name type="common">Aureobacterium testaceum</name>
    <name type="synonym">Brevibacterium testaceum</name>
    <dbReference type="NCBI Taxonomy" id="2033"/>
    <lineage>
        <taxon>Bacteria</taxon>
        <taxon>Bacillati</taxon>
        <taxon>Actinomycetota</taxon>
        <taxon>Actinomycetes</taxon>
        <taxon>Micrococcales</taxon>
        <taxon>Microbacteriaceae</taxon>
        <taxon>Microbacterium</taxon>
    </lineage>
</organism>
<name>A0A147F4J0_MICTE</name>
<dbReference type="EMBL" id="LDRV01000093">
    <property type="protein sequence ID" value="KTS09022.1"/>
    <property type="molecule type" value="Genomic_DNA"/>
</dbReference>
<dbReference type="PATRIC" id="fig|2033.7.peg.3645"/>
<protein>
    <submittedName>
        <fullName evidence="1">Uncharacterized protein</fullName>
    </submittedName>
</protein>
<evidence type="ECO:0000313" key="2">
    <source>
        <dbReference type="Proteomes" id="UP000072189"/>
    </source>
</evidence>